<evidence type="ECO:0000313" key="1">
    <source>
        <dbReference type="EMBL" id="KAB2602468.1"/>
    </source>
</evidence>
<dbReference type="AlphaFoldDB" id="A0A5N5FH66"/>
<keyword evidence="2" id="KW-1185">Reference proteome</keyword>
<comment type="caution">
    <text evidence="1">The sequence shown here is derived from an EMBL/GenBank/DDBJ whole genome shotgun (WGS) entry which is preliminary data.</text>
</comment>
<dbReference type="EMBL" id="SMOL01000695">
    <property type="protein sequence ID" value="KAB2602468.1"/>
    <property type="molecule type" value="Genomic_DNA"/>
</dbReference>
<proteinExistence type="predicted"/>
<dbReference type="OrthoDB" id="10534612at2759"/>
<gene>
    <name evidence="1" type="ORF">D8674_003473</name>
</gene>
<accession>A0A5N5FH66</accession>
<evidence type="ECO:0000313" key="2">
    <source>
        <dbReference type="Proteomes" id="UP000327157"/>
    </source>
</evidence>
<organism evidence="1 2">
    <name type="scientific">Pyrus ussuriensis x Pyrus communis</name>
    <dbReference type="NCBI Taxonomy" id="2448454"/>
    <lineage>
        <taxon>Eukaryota</taxon>
        <taxon>Viridiplantae</taxon>
        <taxon>Streptophyta</taxon>
        <taxon>Embryophyta</taxon>
        <taxon>Tracheophyta</taxon>
        <taxon>Spermatophyta</taxon>
        <taxon>Magnoliopsida</taxon>
        <taxon>eudicotyledons</taxon>
        <taxon>Gunneridae</taxon>
        <taxon>Pentapetalae</taxon>
        <taxon>rosids</taxon>
        <taxon>fabids</taxon>
        <taxon>Rosales</taxon>
        <taxon>Rosaceae</taxon>
        <taxon>Amygdaloideae</taxon>
        <taxon>Maleae</taxon>
        <taxon>Pyrus</taxon>
    </lineage>
</organism>
<reference evidence="1 2" key="3">
    <citation type="submission" date="2019-11" db="EMBL/GenBank/DDBJ databases">
        <title>A de novo genome assembly of a pear dwarfing rootstock.</title>
        <authorList>
            <person name="Wang F."/>
            <person name="Wang J."/>
            <person name="Li S."/>
            <person name="Zhang Y."/>
            <person name="Fang M."/>
            <person name="Ma L."/>
            <person name="Zhao Y."/>
            <person name="Jiang S."/>
        </authorList>
    </citation>
    <scope>NUCLEOTIDE SEQUENCE [LARGE SCALE GENOMIC DNA]</scope>
    <source>
        <strain evidence="1">S2</strain>
        <tissue evidence="1">Leaf</tissue>
    </source>
</reference>
<protein>
    <submittedName>
        <fullName evidence="1">Uncharacterized protein</fullName>
    </submittedName>
</protein>
<reference evidence="1 2" key="1">
    <citation type="submission" date="2019-09" db="EMBL/GenBank/DDBJ databases">
        <authorList>
            <person name="Ou C."/>
        </authorList>
    </citation>
    <scope>NUCLEOTIDE SEQUENCE [LARGE SCALE GENOMIC DNA]</scope>
    <source>
        <strain evidence="1">S2</strain>
        <tissue evidence="1">Leaf</tissue>
    </source>
</reference>
<reference evidence="2" key="2">
    <citation type="submission" date="2019-10" db="EMBL/GenBank/DDBJ databases">
        <title>A de novo genome assembly of a pear dwarfing rootstock.</title>
        <authorList>
            <person name="Wang F."/>
            <person name="Wang J."/>
            <person name="Li S."/>
            <person name="Zhang Y."/>
            <person name="Fang M."/>
            <person name="Ma L."/>
            <person name="Zhao Y."/>
            <person name="Jiang S."/>
        </authorList>
    </citation>
    <scope>NUCLEOTIDE SEQUENCE [LARGE SCALE GENOMIC DNA]</scope>
</reference>
<dbReference type="Proteomes" id="UP000327157">
    <property type="component" value="Chromosome 10"/>
</dbReference>
<name>A0A5N5FH66_9ROSA</name>
<sequence length="128" mass="14350">MSDTDEPRQDNIWRLSFLSSNGPLTVEDSMVKDEMIATVVARNLLTPRDNTLFSRRSDELAVRDSLTLSVRCTGSVSNMGQRQLAQTRQVESLTAEVSLKLFADFDHGSQNDELEVVQGVKLHDRLVV</sequence>